<dbReference type="KEGG" id="adin:H7849_22850"/>
<evidence type="ECO:0000256" key="5">
    <source>
        <dbReference type="SAM" id="SignalP"/>
    </source>
</evidence>
<dbReference type="Gene3D" id="3.40.30.10">
    <property type="entry name" value="Glutaredoxin"/>
    <property type="match status" value="1"/>
</dbReference>
<dbReference type="InterPro" id="IPR000866">
    <property type="entry name" value="AhpC/TSA"/>
</dbReference>
<sequence length="174" mass="19006">MKALRCVLLLLCSALFVASVSAKRVPNLDLKDLHGNTQKLASLRGQIVVLNFWATWCGPCQEELPRLSKLAQSYVGKNVRFIAVSIDVAKDRGKIEPALEKAGVTFDTWVGASTDTLGSFGLGEIVPGTAILDDRGEIIARIMGEARDEDVRNAVDWLLNNRSRPAPAALTKRY</sequence>
<comment type="subcellular location">
    <subcellularLocation>
        <location evidence="1">Cell envelope</location>
    </subcellularLocation>
</comment>
<dbReference type="GO" id="GO:0017004">
    <property type="term" value="P:cytochrome complex assembly"/>
    <property type="evidence" value="ECO:0007669"/>
    <property type="project" value="UniProtKB-KW"/>
</dbReference>
<dbReference type="GO" id="GO:0016209">
    <property type="term" value="F:antioxidant activity"/>
    <property type="evidence" value="ECO:0007669"/>
    <property type="project" value="InterPro"/>
</dbReference>
<keyword evidence="5" id="KW-0732">Signal</keyword>
<dbReference type="GO" id="GO:0030313">
    <property type="term" value="C:cell envelope"/>
    <property type="evidence" value="ECO:0007669"/>
    <property type="project" value="UniProtKB-SubCell"/>
</dbReference>
<organism evidence="7 8">
    <name type="scientific">Alloacidobacterium dinghuense</name>
    <dbReference type="NCBI Taxonomy" id="2763107"/>
    <lineage>
        <taxon>Bacteria</taxon>
        <taxon>Pseudomonadati</taxon>
        <taxon>Acidobacteriota</taxon>
        <taxon>Terriglobia</taxon>
        <taxon>Terriglobales</taxon>
        <taxon>Acidobacteriaceae</taxon>
        <taxon>Alloacidobacterium</taxon>
    </lineage>
</organism>
<dbReference type="Proteomes" id="UP000515312">
    <property type="component" value="Chromosome"/>
</dbReference>
<dbReference type="InterPro" id="IPR050553">
    <property type="entry name" value="Thioredoxin_ResA/DsbE_sf"/>
</dbReference>
<feature type="signal peptide" evidence="5">
    <location>
        <begin position="1"/>
        <end position="22"/>
    </location>
</feature>
<evidence type="ECO:0000313" key="7">
    <source>
        <dbReference type="EMBL" id="QNI31840.1"/>
    </source>
</evidence>
<dbReference type="GO" id="GO:0016491">
    <property type="term" value="F:oxidoreductase activity"/>
    <property type="evidence" value="ECO:0007669"/>
    <property type="project" value="InterPro"/>
</dbReference>
<dbReference type="CDD" id="cd02966">
    <property type="entry name" value="TlpA_like_family"/>
    <property type="match status" value="1"/>
</dbReference>
<name>A0A7G8BH20_9BACT</name>
<accession>A0A7G8BH20</accession>
<evidence type="ECO:0000256" key="4">
    <source>
        <dbReference type="ARBA" id="ARBA00023284"/>
    </source>
</evidence>
<evidence type="ECO:0000256" key="1">
    <source>
        <dbReference type="ARBA" id="ARBA00004196"/>
    </source>
</evidence>
<proteinExistence type="predicted"/>
<protein>
    <submittedName>
        <fullName evidence="7">TlpA family protein disulfide reductase</fullName>
    </submittedName>
</protein>
<dbReference type="RefSeq" id="WP_186742798.1">
    <property type="nucleotide sequence ID" value="NZ_CP060394.1"/>
</dbReference>
<gene>
    <name evidence="7" type="ORF">H7849_22850</name>
</gene>
<reference evidence="7 8" key="1">
    <citation type="submission" date="2020-08" db="EMBL/GenBank/DDBJ databases">
        <title>Edaphobacter telluris sp. nov. and Acidobacterium dinghuensis sp. nov., two acidobacteria isolated from forest soil.</title>
        <authorList>
            <person name="Fu J."/>
            <person name="Qiu L."/>
        </authorList>
    </citation>
    <scope>NUCLEOTIDE SEQUENCE [LARGE SCALE GENOMIC DNA]</scope>
    <source>
        <strain evidence="7">4Y35</strain>
    </source>
</reference>
<dbReference type="SUPFAM" id="SSF52833">
    <property type="entry name" value="Thioredoxin-like"/>
    <property type="match status" value="1"/>
</dbReference>
<dbReference type="Pfam" id="PF00578">
    <property type="entry name" value="AhpC-TSA"/>
    <property type="match status" value="1"/>
</dbReference>
<keyword evidence="8" id="KW-1185">Reference proteome</keyword>
<dbReference type="AlphaFoldDB" id="A0A7G8BH20"/>
<evidence type="ECO:0000256" key="2">
    <source>
        <dbReference type="ARBA" id="ARBA00022748"/>
    </source>
</evidence>
<evidence type="ECO:0000259" key="6">
    <source>
        <dbReference type="PROSITE" id="PS51352"/>
    </source>
</evidence>
<dbReference type="PANTHER" id="PTHR42852">
    <property type="entry name" value="THIOL:DISULFIDE INTERCHANGE PROTEIN DSBE"/>
    <property type="match status" value="1"/>
</dbReference>
<dbReference type="PANTHER" id="PTHR42852:SF6">
    <property type="entry name" value="THIOL:DISULFIDE INTERCHANGE PROTEIN DSBE"/>
    <property type="match status" value="1"/>
</dbReference>
<dbReference type="EMBL" id="CP060394">
    <property type="protein sequence ID" value="QNI31840.1"/>
    <property type="molecule type" value="Genomic_DNA"/>
</dbReference>
<keyword evidence="2" id="KW-0201">Cytochrome c-type biogenesis</keyword>
<dbReference type="InterPro" id="IPR017937">
    <property type="entry name" value="Thioredoxin_CS"/>
</dbReference>
<feature type="chain" id="PRO_5028878007" evidence="5">
    <location>
        <begin position="23"/>
        <end position="174"/>
    </location>
</feature>
<evidence type="ECO:0000256" key="3">
    <source>
        <dbReference type="ARBA" id="ARBA00023157"/>
    </source>
</evidence>
<feature type="domain" description="Thioredoxin" evidence="6">
    <location>
        <begin position="19"/>
        <end position="160"/>
    </location>
</feature>
<evidence type="ECO:0000313" key="8">
    <source>
        <dbReference type="Proteomes" id="UP000515312"/>
    </source>
</evidence>
<keyword evidence="3" id="KW-1015">Disulfide bond</keyword>
<dbReference type="InterPro" id="IPR013766">
    <property type="entry name" value="Thioredoxin_domain"/>
</dbReference>
<dbReference type="PROSITE" id="PS51352">
    <property type="entry name" value="THIOREDOXIN_2"/>
    <property type="match status" value="1"/>
</dbReference>
<keyword evidence="4" id="KW-0676">Redox-active center</keyword>
<dbReference type="InterPro" id="IPR036249">
    <property type="entry name" value="Thioredoxin-like_sf"/>
</dbReference>
<dbReference type="PROSITE" id="PS00194">
    <property type="entry name" value="THIOREDOXIN_1"/>
    <property type="match status" value="1"/>
</dbReference>